<evidence type="ECO:0000256" key="6">
    <source>
        <dbReference type="RuleBase" id="RU003915"/>
    </source>
</evidence>
<sequence>MPVKEGDFIKLSYTGRSFGMVFDTTSETEARESGAFDEKKKYEPVIVCAGKQQILLGLDEAVMGKEPGDEGTIEIPPEKAFGEREQELMRSYEKKVFNEKPSVGMRVNIPNTGEGTVVKMIGNRVLVDFNHPLAGQTLDYSYKIEGFVEDPAEQIKGLISIFSGLETSVSIENGVAKVDLPAGIYSYSRRFVSSKPYITISIFDLVNGIEEIQYIEKYPKPEKKAEEIKE</sequence>
<dbReference type="GO" id="GO:0003755">
    <property type="term" value="F:peptidyl-prolyl cis-trans isomerase activity"/>
    <property type="evidence" value="ECO:0007669"/>
    <property type="project" value="UniProtKB-UniRule"/>
</dbReference>
<dbReference type="AlphaFoldDB" id="A0A2V2MYI8"/>
<dbReference type="GeneID" id="97549914"/>
<dbReference type="Proteomes" id="UP000245657">
    <property type="component" value="Unassembled WGS sequence"/>
</dbReference>
<evidence type="ECO:0000256" key="4">
    <source>
        <dbReference type="ARBA" id="ARBA00023235"/>
    </source>
</evidence>
<evidence type="ECO:0000313" key="9">
    <source>
        <dbReference type="Proteomes" id="UP000245657"/>
    </source>
</evidence>
<organism evidence="8 9">
    <name type="scientific">Methanospirillum lacunae</name>
    <dbReference type="NCBI Taxonomy" id="668570"/>
    <lineage>
        <taxon>Archaea</taxon>
        <taxon>Methanobacteriati</taxon>
        <taxon>Methanobacteriota</taxon>
        <taxon>Stenosarchaea group</taxon>
        <taxon>Methanomicrobia</taxon>
        <taxon>Methanomicrobiales</taxon>
        <taxon>Methanospirillaceae</taxon>
        <taxon>Methanospirillum</taxon>
    </lineage>
</organism>
<dbReference type="Gene3D" id="3.10.50.40">
    <property type="match status" value="1"/>
</dbReference>
<dbReference type="Pfam" id="PF22199">
    <property type="entry name" value="FKBP26_IF"/>
    <property type="match status" value="1"/>
</dbReference>
<reference evidence="8 9" key="1">
    <citation type="submission" date="2018-05" db="EMBL/GenBank/DDBJ databases">
        <title>Draft genome of Methanospirillum lacunae Ki8-1.</title>
        <authorList>
            <person name="Dueholm M.S."/>
            <person name="Nielsen P.H."/>
            <person name="Bakmann L.F."/>
            <person name="Otzen D.E."/>
        </authorList>
    </citation>
    <scope>NUCLEOTIDE SEQUENCE [LARGE SCALE GENOMIC DNA]</scope>
    <source>
        <strain evidence="8 9">Ki8-1</strain>
    </source>
</reference>
<evidence type="ECO:0000313" key="8">
    <source>
        <dbReference type="EMBL" id="PWR73194.1"/>
    </source>
</evidence>
<dbReference type="PANTHER" id="PTHR47861:SF2">
    <property type="entry name" value="LONG-TYPE PEPTIDYL-PROLYL CIS-TRANS ISOMERASE"/>
    <property type="match status" value="1"/>
</dbReference>
<dbReference type="RefSeq" id="WP_109967848.1">
    <property type="nucleotide sequence ID" value="NZ_CP176093.1"/>
</dbReference>
<dbReference type="PANTHER" id="PTHR47861">
    <property type="entry name" value="FKBP-TYPE PEPTIDYL-PROLYL CIS-TRANS ISOMERASE SLYD"/>
    <property type="match status" value="1"/>
</dbReference>
<evidence type="ECO:0000256" key="2">
    <source>
        <dbReference type="ARBA" id="ARBA00006577"/>
    </source>
</evidence>
<dbReference type="EC" id="5.2.1.8" evidence="6"/>
<keyword evidence="3 5" id="KW-0697">Rotamase</keyword>
<name>A0A2V2MYI8_9EURY</name>
<dbReference type="EMBL" id="QGMY01000003">
    <property type="protein sequence ID" value="PWR73194.1"/>
    <property type="molecule type" value="Genomic_DNA"/>
</dbReference>
<accession>A0A2V2MYI8</accession>
<comment type="caution">
    <text evidence="8">The sequence shown here is derived from an EMBL/GenBank/DDBJ whole genome shotgun (WGS) entry which is preliminary data.</text>
</comment>
<evidence type="ECO:0000259" key="7">
    <source>
        <dbReference type="PROSITE" id="PS50059"/>
    </source>
</evidence>
<dbReference type="SUPFAM" id="SSF54534">
    <property type="entry name" value="FKBP-like"/>
    <property type="match status" value="1"/>
</dbReference>
<comment type="similarity">
    <text evidence="2 6">Belongs to the FKBP-type PPIase family.</text>
</comment>
<dbReference type="InterPro" id="IPR046357">
    <property type="entry name" value="PPIase_dom_sf"/>
</dbReference>
<dbReference type="InterPro" id="IPR001179">
    <property type="entry name" value="PPIase_FKBP_dom"/>
</dbReference>
<keyword evidence="4 5" id="KW-0413">Isomerase</keyword>
<dbReference type="Gene3D" id="2.40.10.330">
    <property type="match status" value="1"/>
</dbReference>
<proteinExistence type="inferred from homology"/>
<dbReference type="InterPro" id="IPR054016">
    <property type="entry name" value="FKBP26_IF"/>
</dbReference>
<dbReference type="Pfam" id="PF00254">
    <property type="entry name" value="FKBP_C"/>
    <property type="match status" value="1"/>
</dbReference>
<comment type="catalytic activity">
    <reaction evidence="1 5 6">
        <text>[protein]-peptidylproline (omega=180) = [protein]-peptidylproline (omega=0)</text>
        <dbReference type="Rhea" id="RHEA:16237"/>
        <dbReference type="Rhea" id="RHEA-COMP:10747"/>
        <dbReference type="Rhea" id="RHEA-COMP:10748"/>
        <dbReference type="ChEBI" id="CHEBI:83833"/>
        <dbReference type="ChEBI" id="CHEBI:83834"/>
        <dbReference type="EC" id="5.2.1.8"/>
    </reaction>
</comment>
<dbReference type="PROSITE" id="PS50059">
    <property type="entry name" value="FKBP_PPIASE"/>
    <property type="match status" value="1"/>
</dbReference>
<keyword evidence="9" id="KW-1185">Reference proteome</keyword>
<gene>
    <name evidence="8" type="ORF">DK846_05035</name>
</gene>
<dbReference type="OrthoDB" id="8615at2157"/>
<protein>
    <recommendedName>
        <fullName evidence="6">Peptidyl-prolyl cis-trans isomerase</fullName>
        <ecNumber evidence="6">5.2.1.8</ecNumber>
    </recommendedName>
</protein>
<dbReference type="Gene3D" id="3.30.70.2210">
    <property type="match status" value="1"/>
</dbReference>
<dbReference type="InterPro" id="IPR048261">
    <property type="entry name" value="SlpA/SlyD-like_ins_sf"/>
</dbReference>
<feature type="domain" description="PPIase FKBP-type" evidence="7">
    <location>
        <begin position="6"/>
        <end position="84"/>
    </location>
</feature>
<evidence type="ECO:0000256" key="5">
    <source>
        <dbReference type="PROSITE-ProRule" id="PRU00277"/>
    </source>
</evidence>
<evidence type="ECO:0000256" key="3">
    <source>
        <dbReference type="ARBA" id="ARBA00023110"/>
    </source>
</evidence>
<evidence type="ECO:0000256" key="1">
    <source>
        <dbReference type="ARBA" id="ARBA00000971"/>
    </source>
</evidence>